<name>A0A6P5EHU7_ANACO</name>
<keyword evidence="5" id="KW-0479">Metal-binding</keyword>
<dbReference type="InterPro" id="IPR055130">
    <property type="entry name" value="PreP_C"/>
</dbReference>
<comment type="similarity">
    <text evidence="3">Belongs to the peptidase M16 family. PreP subfamily.</text>
</comment>
<dbReference type="Pfam" id="PF08367">
    <property type="entry name" value="M16C_assoc"/>
    <property type="match status" value="1"/>
</dbReference>
<dbReference type="RefSeq" id="XP_020082999.1">
    <property type="nucleotide sequence ID" value="XM_020227410.1"/>
</dbReference>
<evidence type="ECO:0000256" key="9">
    <source>
        <dbReference type="ARBA" id="ARBA00023128"/>
    </source>
</evidence>
<dbReference type="FunFam" id="3.30.830.10:FF:000034">
    <property type="entry name" value="presequence protease 1, chloroplastic/mitochondrial"/>
    <property type="match status" value="1"/>
</dbReference>
<dbReference type="Pfam" id="PF05193">
    <property type="entry name" value="Peptidase_M16_C"/>
    <property type="match status" value="1"/>
</dbReference>
<sequence>METPLGSEKAKGLAVDFRKVNDAYDVAEELGFEKLSEKAIKEYYSHAVLYRHKKTGAEIMSLSNSDENKAFGIVFSTPPRDSSGEPHIFEHSVLCGSRKYPVKEPFVELLKGSFYTYLNAFTCPDRTCYPVASTNVKDFYNLVDVYLDAVFFPKCVEDIQIFQQEGWHYELNDPAEDISIKGVVYSEMKGNYSQPDLLVQYVARKALFPDTIYSLDSGGDPKVIPQLTFEQFKEYHNKYYKPSNAKIWFYGDDDPNERLRILAAYLDQFELDSTETSKVQYQKVFKTPKRITEKYSVGGHGDFAKKYMIYLSWLLSEEMLDVETELKLYVLDHLLLGTPASSLRKILLESGLGDDIIGNGIEDEYPQHIFAVGMKGLSKDDVRKVEELIVKTFKSLAEEGFKLDAVEASMNTIEFSLRENNSGSFPRGLSLMLRSINKWIYGKDPFEPLLYEEPLLNLKSYISREGPKAVFSPLIEKFFLNNSHCVTVEMEPDPDKASRDEADQNELLKKLKASMTEEEVAELARATKELRLKQETPDSPEALRCIPKLSLEDIPKKPIHIPTTIEDVNGVKVLKHNLFTNNIVYLEVVFDMSPLKQELLQLVPLFCQCLLEMGTKDMDFVQLNHLIGRKTGGIDICPFVASKIGKKSDLCSYIIVHGKALSERVEDLFNLINCILQEVEFKEKQRFKQFVAQSRAEMETQIKGSGSSIAATRINAKLNVAGWIDEQISGISYLEFLQNLEKKVDDDWDKISISLEEIRKSLLSRNGCIINMTSDKENLMAATKYLSNFVDSLPTTFAVNTSWESVLSPGNEAIVIPTQVNYVVKAANIYESGYQFHGSVYVISNYVDTTWLWDRLRTSGGAYGGECGLNAHSGVFSYSSYRDPNLLKTLDVYDGTANFLRELELDDDSLTKAIIGAIRDLEGYQLPDAKGYSSLLWYLTGVTEEYREKRHEEVLSTIVKDFKEFADAIEAVKDKWVVVAVASPSDVALANEQRPGFFDVKKIREVS</sequence>
<dbReference type="GO" id="GO:0046872">
    <property type="term" value="F:metal ion binding"/>
    <property type="evidence" value="ECO:0007669"/>
    <property type="project" value="UniProtKB-KW"/>
</dbReference>
<evidence type="ECO:0000256" key="7">
    <source>
        <dbReference type="ARBA" id="ARBA00022833"/>
    </source>
</evidence>
<dbReference type="GeneID" id="109706521"/>
<evidence type="ECO:0000256" key="1">
    <source>
        <dbReference type="ARBA" id="ARBA00001947"/>
    </source>
</evidence>
<keyword evidence="7" id="KW-0862">Zinc</keyword>
<dbReference type="SMART" id="SM01264">
    <property type="entry name" value="M16C_associated"/>
    <property type="match status" value="1"/>
</dbReference>
<reference evidence="11" key="1">
    <citation type="journal article" date="2015" name="Nat. Genet.">
        <title>The pineapple genome and the evolution of CAM photosynthesis.</title>
        <authorList>
            <person name="Ming R."/>
            <person name="VanBuren R."/>
            <person name="Wai C.M."/>
            <person name="Tang H."/>
            <person name="Schatz M.C."/>
            <person name="Bowers J.E."/>
            <person name="Lyons E."/>
            <person name="Wang M.L."/>
            <person name="Chen J."/>
            <person name="Biggers E."/>
            <person name="Zhang J."/>
            <person name="Huang L."/>
            <person name="Zhang L."/>
            <person name="Miao W."/>
            <person name="Zhang J."/>
            <person name="Ye Z."/>
            <person name="Miao C."/>
            <person name="Lin Z."/>
            <person name="Wang H."/>
            <person name="Zhou H."/>
            <person name="Yim W.C."/>
            <person name="Priest H.D."/>
            <person name="Zheng C."/>
            <person name="Woodhouse M."/>
            <person name="Edger P.P."/>
            <person name="Guyot R."/>
            <person name="Guo H.B."/>
            <person name="Guo H."/>
            <person name="Zheng G."/>
            <person name="Singh R."/>
            <person name="Sharma A."/>
            <person name="Min X."/>
            <person name="Zheng Y."/>
            <person name="Lee H."/>
            <person name="Gurtowski J."/>
            <person name="Sedlazeck F.J."/>
            <person name="Harkess A."/>
            <person name="McKain M.R."/>
            <person name="Liao Z."/>
            <person name="Fang J."/>
            <person name="Liu J."/>
            <person name="Zhang X."/>
            <person name="Zhang Q."/>
            <person name="Hu W."/>
            <person name="Qin Y."/>
            <person name="Wang K."/>
            <person name="Chen L.Y."/>
            <person name="Shirley N."/>
            <person name="Lin Y.R."/>
            <person name="Liu L.Y."/>
            <person name="Hernandez A.G."/>
            <person name="Wright C.L."/>
            <person name="Bulone V."/>
            <person name="Tuskan G.A."/>
            <person name="Heath K."/>
            <person name="Zee F."/>
            <person name="Moore P.H."/>
            <person name="Sunkar R."/>
            <person name="Leebens-Mack J.H."/>
            <person name="Mockler T."/>
            <person name="Bennetzen J.L."/>
            <person name="Freeling M."/>
            <person name="Sankoff D."/>
            <person name="Paterson A.H."/>
            <person name="Zhu X."/>
            <person name="Yang X."/>
            <person name="Smith J.A."/>
            <person name="Cushman J.C."/>
            <person name="Paull R.E."/>
            <person name="Yu Q."/>
        </authorList>
    </citation>
    <scope>NUCLEOTIDE SEQUENCE [LARGE SCALE GENOMIC DNA]</scope>
    <source>
        <strain evidence="11">cv. F153</strain>
    </source>
</reference>
<proteinExistence type="inferred from homology"/>
<dbReference type="SUPFAM" id="SSF63411">
    <property type="entry name" value="LuxS/MPP-like metallohydrolase"/>
    <property type="match status" value="4"/>
</dbReference>
<dbReference type="Pfam" id="PF22516">
    <property type="entry name" value="PreP_C"/>
    <property type="match status" value="1"/>
</dbReference>
<evidence type="ECO:0000259" key="10">
    <source>
        <dbReference type="SMART" id="SM01264"/>
    </source>
</evidence>
<organism evidence="11 12">
    <name type="scientific">Ananas comosus</name>
    <name type="common">Pineapple</name>
    <name type="synonym">Ananas ananas</name>
    <dbReference type="NCBI Taxonomy" id="4615"/>
    <lineage>
        <taxon>Eukaryota</taxon>
        <taxon>Viridiplantae</taxon>
        <taxon>Streptophyta</taxon>
        <taxon>Embryophyta</taxon>
        <taxon>Tracheophyta</taxon>
        <taxon>Spermatophyta</taxon>
        <taxon>Magnoliopsida</taxon>
        <taxon>Liliopsida</taxon>
        <taxon>Poales</taxon>
        <taxon>Bromeliaceae</taxon>
        <taxon>Bromelioideae</taxon>
        <taxon>Ananas</taxon>
    </lineage>
</organism>
<evidence type="ECO:0000256" key="3">
    <source>
        <dbReference type="ARBA" id="ARBA00007575"/>
    </source>
</evidence>
<dbReference type="GO" id="GO:0004222">
    <property type="term" value="F:metalloendopeptidase activity"/>
    <property type="evidence" value="ECO:0007669"/>
    <property type="project" value="TreeGrafter"/>
</dbReference>
<dbReference type="GO" id="GO:0005739">
    <property type="term" value="C:mitochondrion"/>
    <property type="evidence" value="ECO:0007669"/>
    <property type="project" value="UniProtKB-SubCell"/>
</dbReference>
<keyword evidence="9" id="KW-0496">Mitochondrion</keyword>
<keyword evidence="11" id="KW-1185">Reference proteome</keyword>
<dbReference type="Gene3D" id="3.30.830.10">
    <property type="entry name" value="Metalloenzyme, LuxS/M16 peptidase-like"/>
    <property type="match status" value="4"/>
</dbReference>
<feature type="domain" description="Peptidase M16C associated" evidence="10">
    <location>
        <begin position="490"/>
        <end position="740"/>
    </location>
</feature>
<dbReference type="Proteomes" id="UP000515123">
    <property type="component" value="Linkage group 2"/>
</dbReference>
<evidence type="ECO:0000256" key="4">
    <source>
        <dbReference type="ARBA" id="ARBA00022670"/>
    </source>
</evidence>
<evidence type="ECO:0000256" key="5">
    <source>
        <dbReference type="ARBA" id="ARBA00022723"/>
    </source>
</evidence>
<dbReference type="GO" id="GO:0009507">
    <property type="term" value="C:chloroplast"/>
    <property type="evidence" value="ECO:0007669"/>
    <property type="project" value="TreeGrafter"/>
</dbReference>
<keyword evidence="4" id="KW-0645">Protease</keyword>
<dbReference type="PANTHER" id="PTHR43016:SF13">
    <property type="entry name" value="PRESEQUENCE PROTEASE, MITOCHONDRIAL"/>
    <property type="match status" value="1"/>
</dbReference>
<evidence type="ECO:0000256" key="2">
    <source>
        <dbReference type="ARBA" id="ARBA00004173"/>
    </source>
</evidence>
<keyword evidence="6" id="KW-0378">Hydrolase</keyword>
<dbReference type="FunFam" id="3.30.830.10:FF:000009">
    <property type="entry name" value="Presequence protease, mitochondrial"/>
    <property type="match status" value="1"/>
</dbReference>
<comment type="cofactor">
    <cofactor evidence="1">
        <name>Zn(2+)</name>
        <dbReference type="ChEBI" id="CHEBI:29105"/>
    </cofactor>
</comment>
<dbReference type="OrthoDB" id="10250783at2759"/>
<comment type="subcellular location">
    <subcellularLocation>
        <location evidence="2">Mitochondrion</location>
    </subcellularLocation>
</comment>
<evidence type="ECO:0000313" key="11">
    <source>
        <dbReference type="Proteomes" id="UP000515123"/>
    </source>
</evidence>
<dbReference type="InterPro" id="IPR011249">
    <property type="entry name" value="Metalloenz_LuxS/M16"/>
</dbReference>
<dbReference type="InterPro" id="IPR013578">
    <property type="entry name" value="Peptidase_M16C_assoc"/>
</dbReference>
<dbReference type="GO" id="GO:0016485">
    <property type="term" value="P:protein processing"/>
    <property type="evidence" value="ECO:0007669"/>
    <property type="project" value="TreeGrafter"/>
</dbReference>
<dbReference type="InterPro" id="IPR007863">
    <property type="entry name" value="Peptidase_M16_C"/>
</dbReference>
<accession>A0A6P5EHU7</accession>
<protein>
    <submittedName>
        <fullName evidence="12">Presequence protease 2, chloroplastic/mitochondrial-like isoform X1</fullName>
    </submittedName>
</protein>
<evidence type="ECO:0000256" key="6">
    <source>
        <dbReference type="ARBA" id="ARBA00022801"/>
    </source>
</evidence>
<reference evidence="12" key="2">
    <citation type="submission" date="2025-08" db="UniProtKB">
        <authorList>
            <consortium name="RefSeq"/>
        </authorList>
    </citation>
    <scope>IDENTIFICATION</scope>
    <source>
        <tissue evidence="12">Leaf</tissue>
    </source>
</reference>
<evidence type="ECO:0000256" key="8">
    <source>
        <dbReference type="ARBA" id="ARBA00023049"/>
    </source>
</evidence>
<gene>
    <name evidence="12" type="primary">LOC109706521</name>
</gene>
<keyword evidence="8" id="KW-0482">Metalloprotease</keyword>
<evidence type="ECO:0000313" key="12">
    <source>
        <dbReference type="RefSeq" id="XP_020082999.1"/>
    </source>
</evidence>
<dbReference type="PANTHER" id="PTHR43016">
    <property type="entry name" value="PRESEQUENCE PROTEASE"/>
    <property type="match status" value="1"/>
</dbReference>
<dbReference type="AlphaFoldDB" id="A0A6P5EHU7"/>